<evidence type="ECO:0000259" key="1">
    <source>
        <dbReference type="Pfam" id="PF07971"/>
    </source>
</evidence>
<gene>
    <name evidence="2" type="ORF">ACFQT0_01675</name>
</gene>
<organism evidence="2 3">
    <name type="scientific">Hymenobacter humi</name>
    <dbReference type="NCBI Taxonomy" id="1411620"/>
    <lineage>
        <taxon>Bacteria</taxon>
        <taxon>Pseudomonadati</taxon>
        <taxon>Bacteroidota</taxon>
        <taxon>Cytophagia</taxon>
        <taxon>Cytophagales</taxon>
        <taxon>Hymenobacteraceae</taxon>
        <taxon>Hymenobacter</taxon>
    </lineage>
</organism>
<dbReference type="GO" id="GO:0016787">
    <property type="term" value="F:hydrolase activity"/>
    <property type="evidence" value="ECO:0007669"/>
    <property type="project" value="UniProtKB-KW"/>
</dbReference>
<reference evidence="3" key="1">
    <citation type="journal article" date="2019" name="Int. J. Syst. Evol. Microbiol.">
        <title>The Global Catalogue of Microorganisms (GCM) 10K type strain sequencing project: providing services to taxonomists for standard genome sequencing and annotation.</title>
        <authorList>
            <consortium name="The Broad Institute Genomics Platform"/>
            <consortium name="The Broad Institute Genome Sequencing Center for Infectious Disease"/>
            <person name="Wu L."/>
            <person name="Ma J."/>
        </authorList>
    </citation>
    <scope>NUCLEOTIDE SEQUENCE [LARGE SCALE GENOMIC DNA]</scope>
    <source>
        <strain evidence="3">JCM 19635</strain>
    </source>
</reference>
<evidence type="ECO:0000313" key="3">
    <source>
        <dbReference type="Proteomes" id="UP001596513"/>
    </source>
</evidence>
<dbReference type="EMBL" id="JBHTEK010000001">
    <property type="protein sequence ID" value="MFC7666278.1"/>
    <property type="molecule type" value="Genomic_DNA"/>
</dbReference>
<sequence length="68" mass="7661">MKKHLPPLRTIVFYPVDPASGQYAFGSPLVHSAVLHLEKVQRFTIQVKNQSAKNVYVQQVTINGQKLT</sequence>
<proteinExistence type="predicted"/>
<dbReference type="RefSeq" id="WP_380199843.1">
    <property type="nucleotide sequence ID" value="NZ_JBHTEK010000001.1"/>
</dbReference>
<accession>A0ABW2TYL7</accession>
<comment type="caution">
    <text evidence="2">The sequence shown here is derived from an EMBL/GenBank/DDBJ whole genome shotgun (WGS) entry which is preliminary data.</text>
</comment>
<keyword evidence="2" id="KW-0378">Hydrolase</keyword>
<protein>
    <submittedName>
        <fullName evidence="2">Glycoside hydrolase domain-containing protein</fullName>
    </submittedName>
</protein>
<dbReference type="Gene3D" id="3.30.2080.10">
    <property type="entry name" value="GH92 mannosidase domain"/>
    <property type="match status" value="1"/>
</dbReference>
<dbReference type="InterPro" id="IPR012939">
    <property type="entry name" value="Glyco_hydro_92"/>
</dbReference>
<dbReference type="Pfam" id="PF07971">
    <property type="entry name" value="Glyco_hydro_92"/>
    <property type="match status" value="1"/>
</dbReference>
<dbReference type="Proteomes" id="UP001596513">
    <property type="component" value="Unassembled WGS sequence"/>
</dbReference>
<evidence type="ECO:0000313" key="2">
    <source>
        <dbReference type="EMBL" id="MFC7666278.1"/>
    </source>
</evidence>
<name>A0ABW2TYL7_9BACT</name>
<keyword evidence="3" id="KW-1185">Reference proteome</keyword>
<feature type="domain" description="Glycosyl hydrolase family 92" evidence="1">
    <location>
        <begin position="13"/>
        <end position="67"/>
    </location>
</feature>